<proteinExistence type="predicted"/>
<dbReference type="HOGENOM" id="CLU_1303410_0_0_0"/>
<dbReference type="EMBL" id="AGWJ02000023">
    <property type="protein sequence ID" value="EHO79754.1"/>
    <property type="molecule type" value="Genomic_DNA"/>
</dbReference>
<reference evidence="2 3" key="1">
    <citation type="submission" date="2012-07" db="EMBL/GenBank/DDBJ databases">
        <title>The Genome Sequence of Fusobacterium ulcerans 12_1B.</title>
        <authorList>
            <consortium name="The Broad Institute Genome Sequencing Platform"/>
            <person name="Earl A."/>
            <person name="Ward D."/>
            <person name="Feldgarden M."/>
            <person name="Gevers D."/>
            <person name="Strauss J."/>
            <person name="Ambrose C.E."/>
            <person name="Allen-Vercoe E."/>
            <person name="Walker B."/>
            <person name="Young S.K."/>
            <person name="Zeng Q."/>
            <person name="Gargeya S."/>
            <person name="Fitzgerald M."/>
            <person name="Haas B."/>
            <person name="Abouelleil A."/>
            <person name="Alvarado L."/>
            <person name="Arachchi H.M."/>
            <person name="Berlin A.M."/>
            <person name="Chapman S.B."/>
            <person name="Goldberg J."/>
            <person name="Griggs A."/>
            <person name="Gujja S."/>
            <person name="Hansen M."/>
            <person name="Howarth C."/>
            <person name="Imamovic A."/>
            <person name="Larimer J."/>
            <person name="McCowen C."/>
            <person name="Montmayeur A."/>
            <person name="Murphy C."/>
            <person name="Neiman D."/>
            <person name="Pearson M."/>
            <person name="Priest M."/>
            <person name="Roberts A."/>
            <person name="Saif S."/>
            <person name="Shea T."/>
            <person name="Sisk P."/>
            <person name="Sykes S."/>
            <person name="Wortman J."/>
            <person name="Nusbaum C."/>
            <person name="Birren B."/>
        </authorList>
    </citation>
    <scope>NUCLEOTIDE SEQUENCE [LARGE SCALE GENOMIC DNA]</scope>
    <source>
        <strain evidence="2 3">12_1B</strain>
    </source>
</reference>
<dbReference type="Pfam" id="PF20081">
    <property type="entry name" value="DUF6475"/>
    <property type="match status" value="1"/>
</dbReference>
<protein>
    <recommendedName>
        <fullName evidence="1">DUF6475 domain-containing protein</fullName>
    </recommendedName>
</protein>
<evidence type="ECO:0000313" key="2">
    <source>
        <dbReference type="EMBL" id="EHO79754.1"/>
    </source>
</evidence>
<evidence type="ECO:0000259" key="1">
    <source>
        <dbReference type="Pfam" id="PF20081"/>
    </source>
</evidence>
<dbReference type="InterPro" id="IPR045521">
    <property type="entry name" value="DUF6475"/>
</dbReference>
<dbReference type="AlphaFoldDB" id="H1PVQ0"/>
<accession>H1PVQ0</accession>
<dbReference type="RefSeq" id="WP_008698213.1">
    <property type="nucleotide sequence ID" value="NZ_KE161009.1"/>
</dbReference>
<keyword evidence="3" id="KW-1185">Reference proteome</keyword>
<sequence>MREDIFWEGIKTIEAVLGKEFTDDQSRIYSMLLNDIPEENFINGINTMLRERVYSNLPMPADIRKYCLETREEDLDIRVATARNKIKKAMNSIGTYVTVAFDDPIIHLVIRDFGGWIKLGMTDMEEFENLLKWDLPRLYKAYATRKNADIPLMLEGKADDKTVKYIGNEEKARRWILSYQQKIERLENKPENQNGVEAIEYMVTSLKKSIA</sequence>
<dbReference type="Proteomes" id="UP000003233">
    <property type="component" value="Unassembled WGS sequence"/>
</dbReference>
<gene>
    <name evidence="2" type="ORF">HMPREF0402_02493</name>
</gene>
<evidence type="ECO:0000313" key="3">
    <source>
        <dbReference type="Proteomes" id="UP000003233"/>
    </source>
</evidence>
<dbReference type="BioCyc" id="FSP457404-HMP:GTSQ-2518-MONOMER"/>
<name>H1PVQ0_9FUSO</name>
<comment type="caution">
    <text evidence="2">The sequence shown here is derived from an EMBL/GenBank/DDBJ whole genome shotgun (WGS) entry which is preliminary data.</text>
</comment>
<dbReference type="PATRIC" id="fig|457404.5.peg.2654"/>
<organism evidence="2 3">
    <name type="scientific">Fusobacterium ulcerans 12-1B</name>
    <dbReference type="NCBI Taxonomy" id="457404"/>
    <lineage>
        <taxon>Bacteria</taxon>
        <taxon>Fusobacteriati</taxon>
        <taxon>Fusobacteriota</taxon>
        <taxon>Fusobacteriia</taxon>
        <taxon>Fusobacteriales</taxon>
        <taxon>Fusobacteriaceae</taxon>
        <taxon>Fusobacterium</taxon>
    </lineage>
</organism>
<feature type="domain" description="DUF6475" evidence="1">
    <location>
        <begin position="99"/>
        <end position="164"/>
    </location>
</feature>